<evidence type="ECO:0000256" key="1">
    <source>
        <dbReference type="SAM" id="MobiDB-lite"/>
    </source>
</evidence>
<evidence type="ECO:0000256" key="2">
    <source>
        <dbReference type="SAM" id="SignalP"/>
    </source>
</evidence>
<evidence type="ECO:0000313" key="4">
    <source>
        <dbReference type="Proteomes" id="UP001264335"/>
    </source>
</evidence>
<sequence>MKNKLYLLIKSSIILGSVLSLPLQITAETTTYSSESAISNFSEPLMSISSTNNVSLSSSQSETASSNSTSNSTESSMVPLQTETSSTPSIPETRAADINAWIPDPVLQEILAKAIGKTKEALTQEDMSKLTSLYIQCQRHL</sequence>
<feature type="signal peptide" evidence="2">
    <location>
        <begin position="1"/>
        <end position="27"/>
    </location>
</feature>
<dbReference type="Proteomes" id="UP001264335">
    <property type="component" value="Unassembled WGS sequence"/>
</dbReference>
<feature type="region of interest" description="Disordered" evidence="1">
    <location>
        <begin position="51"/>
        <end position="92"/>
    </location>
</feature>
<dbReference type="EMBL" id="JARPWY010000092">
    <property type="protein sequence ID" value="MDT2516603.1"/>
    <property type="molecule type" value="Genomic_DNA"/>
</dbReference>
<feature type="chain" id="PRO_5044746413" evidence="2">
    <location>
        <begin position="28"/>
        <end position="141"/>
    </location>
</feature>
<gene>
    <name evidence="3" type="ORF">P7D79_20490</name>
</gene>
<protein>
    <submittedName>
        <fullName evidence="3">Uncharacterized protein</fullName>
    </submittedName>
</protein>
<evidence type="ECO:0000313" key="3">
    <source>
        <dbReference type="EMBL" id="MDT2516603.1"/>
    </source>
</evidence>
<proteinExistence type="predicted"/>
<accession>A0ABD5FDG2</accession>
<comment type="caution">
    <text evidence="3">The sequence shown here is derived from an EMBL/GenBank/DDBJ whole genome shotgun (WGS) entry which is preliminary data.</text>
</comment>
<keyword evidence="2" id="KW-0732">Signal</keyword>
<dbReference type="RefSeq" id="WP_311924313.1">
    <property type="nucleotide sequence ID" value="NZ_JARPWV010000089.1"/>
</dbReference>
<name>A0ABD5FDG2_ENTAV</name>
<reference evidence="3 4" key="1">
    <citation type="submission" date="2023-03" db="EMBL/GenBank/DDBJ databases">
        <authorList>
            <person name="Shen W."/>
            <person name="Cai J."/>
        </authorList>
    </citation>
    <scope>NUCLEOTIDE SEQUENCE [LARGE SCALE GENOMIC DNA]</scope>
    <source>
        <strain evidence="3 4">Y2</strain>
    </source>
</reference>
<organism evidence="3 4">
    <name type="scientific">Enterococcus avium</name>
    <name type="common">Streptococcus avium</name>
    <dbReference type="NCBI Taxonomy" id="33945"/>
    <lineage>
        <taxon>Bacteria</taxon>
        <taxon>Bacillati</taxon>
        <taxon>Bacillota</taxon>
        <taxon>Bacilli</taxon>
        <taxon>Lactobacillales</taxon>
        <taxon>Enterococcaceae</taxon>
        <taxon>Enterococcus</taxon>
    </lineage>
</organism>
<dbReference type="AlphaFoldDB" id="A0ABD5FDG2"/>